<dbReference type="EMBL" id="FOXD01000018">
    <property type="protein sequence ID" value="SFQ13642.1"/>
    <property type="molecule type" value="Genomic_DNA"/>
</dbReference>
<reference evidence="3" key="1">
    <citation type="submission" date="2016-10" db="EMBL/GenBank/DDBJ databases">
        <authorList>
            <person name="Varghese N."/>
            <person name="Submissions S."/>
        </authorList>
    </citation>
    <scope>NUCLEOTIDE SEQUENCE [LARGE SCALE GENOMIC DNA]</scope>
    <source>
        <strain evidence="3">S7</strain>
    </source>
</reference>
<keyword evidence="3" id="KW-1185">Reference proteome</keyword>
<accession>A0A1I5W1M8</accession>
<evidence type="ECO:0000313" key="3">
    <source>
        <dbReference type="Proteomes" id="UP000198892"/>
    </source>
</evidence>
<dbReference type="OrthoDB" id="2591789at2"/>
<keyword evidence="1" id="KW-0812">Transmembrane</keyword>
<feature type="transmembrane region" description="Helical" evidence="1">
    <location>
        <begin position="158"/>
        <end position="175"/>
    </location>
</feature>
<feature type="transmembrane region" description="Helical" evidence="1">
    <location>
        <begin position="124"/>
        <end position="146"/>
    </location>
</feature>
<dbReference type="RefSeq" id="WP_093338438.1">
    <property type="nucleotide sequence ID" value="NZ_FOXD01000018.1"/>
</dbReference>
<dbReference type="AlphaFoldDB" id="A0A1I5W1M8"/>
<proteinExistence type="predicted"/>
<sequence length="189" mass="22496">MSYREYWNQIQETKDELNSLISSYWSGYSNVGDWEFWVVLSLLVFPLLLLYFIDRNRIFELFCFGYTVHLLWTYIDMILENYNYLTHTHFITPLLPFALTVTTSLLPVGFLLLYQYCTNHKKNFYICTIVLSAVFVFVFMSVERVIGLVEFTRGMNQFYVFLIDIVIAYISYWFITGIKRFITPDADDG</sequence>
<feature type="transmembrane region" description="Helical" evidence="1">
    <location>
        <begin position="58"/>
        <end position="75"/>
    </location>
</feature>
<dbReference type="Proteomes" id="UP000198892">
    <property type="component" value="Unassembled WGS sequence"/>
</dbReference>
<feature type="transmembrane region" description="Helical" evidence="1">
    <location>
        <begin position="95"/>
        <end position="117"/>
    </location>
</feature>
<gene>
    <name evidence="2" type="ORF">SAMN05518683_11838</name>
</gene>
<keyword evidence="1" id="KW-1133">Transmembrane helix</keyword>
<dbReference type="STRING" id="1884432.SAMN05518683_11838"/>
<feature type="transmembrane region" description="Helical" evidence="1">
    <location>
        <begin position="34"/>
        <end position="53"/>
    </location>
</feature>
<name>A0A1I5W1M8_9BACI</name>
<keyword evidence="1" id="KW-0472">Membrane</keyword>
<organism evidence="2 3">
    <name type="scientific">Salibacterium halotolerans</name>
    <dbReference type="NCBI Taxonomy" id="1884432"/>
    <lineage>
        <taxon>Bacteria</taxon>
        <taxon>Bacillati</taxon>
        <taxon>Bacillota</taxon>
        <taxon>Bacilli</taxon>
        <taxon>Bacillales</taxon>
        <taxon>Bacillaceae</taxon>
    </lineage>
</organism>
<evidence type="ECO:0000313" key="2">
    <source>
        <dbReference type="EMBL" id="SFQ13642.1"/>
    </source>
</evidence>
<evidence type="ECO:0000256" key="1">
    <source>
        <dbReference type="SAM" id="Phobius"/>
    </source>
</evidence>
<protein>
    <submittedName>
        <fullName evidence="2">Uncharacterized protein</fullName>
    </submittedName>
</protein>